<sequence>MLNRVERINGATIAASDGAIGSVKEFYFDDERWVIRYLVVDTGGWLSERKVLISPYAIRQPLAAAGAPIEVRLTREQVRLSPDIDTHQPVSRRHERDYAGYYAYPDYWGGVDLWAMGGYPILPPPEAALPGEPRHPPREEEAVAPEDVHLRSSEHVSGYDIEASDGSIGHVKDFIFDDESWAISYLLVDTRNWWPGGRKVLIATDWIDSIDWSQSRVCVKLSREQVKASPEYEEAMVIDRAYEQRLHEAFERRAYWD</sequence>
<accession>A0ABT8DQ68</accession>
<dbReference type="InterPro" id="IPR014747">
    <property type="entry name" value="Bac_photo_RC_H_C"/>
</dbReference>
<protein>
    <submittedName>
        <fullName evidence="2">PRC-barrel domain-containing protein</fullName>
    </submittedName>
</protein>
<comment type="caution">
    <text evidence="2">The sequence shown here is derived from an EMBL/GenBank/DDBJ whole genome shotgun (WGS) entry which is preliminary data.</text>
</comment>
<dbReference type="Gene3D" id="3.90.50.10">
    <property type="entry name" value="Photosynthetic Reaction Center, subunit H, domain 2"/>
    <property type="match status" value="2"/>
</dbReference>
<dbReference type="InterPro" id="IPR027275">
    <property type="entry name" value="PRC-brl_dom"/>
</dbReference>
<keyword evidence="3" id="KW-1185">Reference proteome</keyword>
<gene>
    <name evidence="2" type="ORF">QWJ38_09440</name>
</gene>
<feature type="domain" description="PRC-barrel" evidence="1">
    <location>
        <begin position="8"/>
        <end position="54"/>
    </location>
</feature>
<dbReference type="InterPro" id="IPR011033">
    <property type="entry name" value="PRC_barrel-like_sf"/>
</dbReference>
<dbReference type="Pfam" id="PF05239">
    <property type="entry name" value="PRC"/>
    <property type="match status" value="1"/>
</dbReference>
<evidence type="ECO:0000313" key="2">
    <source>
        <dbReference type="EMBL" id="MDN3920499.1"/>
    </source>
</evidence>
<name>A0ABT8DQ68_9BURK</name>
<evidence type="ECO:0000259" key="1">
    <source>
        <dbReference type="Pfam" id="PF05239"/>
    </source>
</evidence>
<dbReference type="EMBL" id="JAUHHC010000002">
    <property type="protein sequence ID" value="MDN3920499.1"/>
    <property type="molecule type" value="Genomic_DNA"/>
</dbReference>
<reference evidence="2 3" key="1">
    <citation type="submission" date="2023-06" db="EMBL/GenBank/DDBJ databases">
        <title>Pelomonas sp. PFR6 16S ribosomal RNA gene Genome sequencing and assembly.</title>
        <authorList>
            <person name="Woo H."/>
        </authorList>
    </citation>
    <scope>NUCLEOTIDE SEQUENCE [LARGE SCALE GENOMIC DNA]</scope>
    <source>
        <strain evidence="2 3">PFR6</strain>
    </source>
</reference>
<dbReference type="RefSeq" id="WP_290358794.1">
    <property type="nucleotide sequence ID" value="NZ_JAUHHC010000002.1"/>
</dbReference>
<proteinExistence type="predicted"/>
<evidence type="ECO:0000313" key="3">
    <source>
        <dbReference type="Proteomes" id="UP001228044"/>
    </source>
</evidence>
<dbReference type="Proteomes" id="UP001228044">
    <property type="component" value="Unassembled WGS sequence"/>
</dbReference>
<organism evidence="2 3">
    <name type="scientific">Roseateles violae</name>
    <dbReference type="NCBI Taxonomy" id="3058042"/>
    <lineage>
        <taxon>Bacteria</taxon>
        <taxon>Pseudomonadati</taxon>
        <taxon>Pseudomonadota</taxon>
        <taxon>Betaproteobacteria</taxon>
        <taxon>Burkholderiales</taxon>
        <taxon>Sphaerotilaceae</taxon>
        <taxon>Roseateles</taxon>
    </lineage>
</organism>
<dbReference type="SUPFAM" id="SSF50346">
    <property type="entry name" value="PRC-barrel domain"/>
    <property type="match status" value="2"/>
</dbReference>